<sequence length="57" mass="6307">MSNPNPDNSERRKNASLQPTTTTPAFSAMATASSNITSLGRQRPEVYIEPHIKTYID</sequence>
<reference evidence="2" key="1">
    <citation type="submission" date="2021-06" db="EMBL/GenBank/DDBJ databases">
        <authorList>
            <person name="Kallberg Y."/>
            <person name="Tangrot J."/>
            <person name="Rosling A."/>
        </authorList>
    </citation>
    <scope>NUCLEOTIDE SEQUENCE</scope>
    <source>
        <strain evidence="2">IN212</strain>
    </source>
</reference>
<accession>A0A9N9KED0</accession>
<protein>
    <submittedName>
        <fullName evidence="2">16792_t:CDS:1</fullName>
    </submittedName>
</protein>
<evidence type="ECO:0000313" key="3">
    <source>
        <dbReference type="Proteomes" id="UP000789396"/>
    </source>
</evidence>
<evidence type="ECO:0000256" key="1">
    <source>
        <dbReference type="SAM" id="MobiDB-lite"/>
    </source>
</evidence>
<dbReference type="AlphaFoldDB" id="A0A9N9KED0"/>
<comment type="caution">
    <text evidence="2">The sequence shown here is derived from an EMBL/GenBank/DDBJ whole genome shotgun (WGS) entry which is preliminary data.</text>
</comment>
<evidence type="ECO:0000313" key="2">
    <source>
        <dbReference type="EMBL" id="CAG8820903.1"/>
    </source>
</evidence>
<name>A0A9N9KED0_9GLOM</name>
<dbReference type="Proteomes" id="UP000789396">
    <property type="component" value="Unassembled WGS sequence"/>
</dbReference>
<keyword evidence="3" id="KW-1185">Reference proteome</keyword>
<feature type="non-terminal residue" evidence="2">
    <location>
        <position position="1"/>
    </location>
</feature>
<organism evidence="2 3">
    <name type="scientific">Racocetra fulgida</name>
    <dbReference type="NCBI Taxonomy" id="60492"/>
    <lineage>
        <taxon>Eukaryota</taxon>
        <taxon>Fungi</taxon>
        <taxon>Fungi incertae sedis</taxon>
        <taxon>Mucoromycota</taxon>
        <taxon>Glomeromycotina</taxon>
        <taxon>Glomeromycetes</taxon>
        <taxon>Diversisporales</taxon>
        <taxon>Gigasporaceae</taxon>
        <taxon>Racocetra</taxon>
    </lineage>
</organism>
<feature type="non-terminal residue" evidence="2">
    <location>
        <position position="57"/>
    </location>
</feature>
<gene>
    <name evidence="2" type="ORF">RFULGI_LOCUS19635</name>
</gene>
<feature type="compositionally biased region" description="Polar residues" evidence="1">
    <location>
        <begin position="15"/>
        <end position="28"/>
    </location>
</feature>
<proteinExistence type="predicted"/>
<dbReference type="EMBL" id="CAJVPZ010099719">
    <property type="protein sequence ID" value="CAG8820903.1"/>
    <property type="molecule type" value="Genomic_DNA"/>
</dbReference>
<feature type="region of interest" description="Disordered" evidence="1">
    <location>
        <begin position="1"/>
        <end position="28"/>
    </location>
</feature>